<proteinExistence type="inferred from homology"/>
<dbReference type="InterPro" id="IPR035959">
    <property type="entry name" value="RutC-like_sf"/>
</dbReference>
<dbReference type="RefSeq" id="WP_244350431.1">
    <property type="nucleotide sequence ID" value="NZ_JAFIRA010000022.1"/>
</dbReference>
<name>A0ABT0CBJ3_THEVL</name>
<dbReference type="Proteomes" id="UP000830835">
    <property type="component" value="Unassembled WGS sequence"/>
</dbReference>
<dbReference type="PANTHER" id="PTHR11803">
    <property type="entry name" value="2-IMINOBUTANOATE/2-IMINOPROPANOATE DEAMINASE RIDA"/>
    <property type="match status" value="1"/>
</dbReference>
<organism evidence="2 3">
    <name type="scientific">Thermostichus vulcanus str. 'Rupite'</name>
    <dbReference type="NCBI Taxonomy" id="2813851"/>
    <lineage>
        <taxon>Bacteria</taxon>
        <taxon>Bacillati</taxon>
        <taxon>Cyanobacteriota</taxon>
        <taxon>Cyanophyceae</taxon>
        <taxon>Thermostichales</taxon>
        <taxon>Thermostichaceae</taxon>
        <taxon>Thermostichus</taxon>
    </lineage>
</organism>
<dbReference type="SUPFAM" id="SSF55298">
    <property type="entry name" value="YjgF-like"/>
    <property type="match status" value="1"/>
</dbReference>
<dbReference type="InterPro" id="IPR006175">
    <property type="entry name" value="YjgF/YER057c/UK114"/>
</dbReference>
<comment type="similarity">
    <text evidence="1">Belongs to the RutC family.</text>
</comment>
<dbReference type="CDD" id="cd00448">
    <property type="entry name" value="YjgF_YER057c_UK114_family"/>
    <property type="match status" value="1"/>
</dbReference>
<keyword evidence="3" id="KW-1185">Reference proteome</keyword>
<dbReference type="Gene3D" id="3.30.1330.40">
    <property type="entry name" value="RutC-like"/>
    <property type="match status" value="1"/>
</dbReference>
<accession>A0ABT0CBJ3</accession>
<sequence>MPKVAIAPAGYPAIAPYSPGVKVGNTLYISGTLALDPEGKTVGSDISAQTRLVMELIKSVVTEAGGTMEDIAFCNIFLTDYANYPGMNAVYKEYFPGVLPARFVVKADLVRPDLLVEIAAIAHIDA</sequence>
<reference evidence="2" key="1">
    <citation type="submission" date="2021-02" db="EMBL/GenBank/DDBJ databases">
        <title>The CRISPR/cas machinery reduction and long-range gene transfer in the hot spring cyanobacterium Synechococcus.</title>
        <authorList>
            <person name="Dvorak P."/>
            <person name="Jahodarova E."/>
            <person name="Hasler P."/>
            <person name="Poulickova A."/>
        </authorList>
    </citation>
    <scope>NUCLEOTIDE SEQUENCE</scope>
    <source>
        <strain evidence="2">Rupite</strain>
    </source>
</reference>
<protein>
    <submittedName>
        <fullName evidence="2">Pyrimidine utilization protein C</fullName>
    </submittedName>
</protein>
<evidence type="ECO:0000313" key="3">
    <source>
        <dbReference type="Proteomes" id="UP000830835"/>
    </source>
</evidence>
<dbReference type="Pfam" id="PF01042">
    <property type="entry name" value="Ribonuc_L-PSP"/>
    <property type="match status" value="1"/>
</dbReference>
<dbReference type="PANTHER" id="PTHR11803:SF58">
    <property type="entry name" value="PROTEIN HMF1-RELATED"/>
    <property type="match status" value="1"/>
</dbReference>
<comment type="caution">
    <text evidence="2">The sequence shown here is derived from an EMBL/GenBank/DDBJ whole genome shotgun (WGS) entry which is preliminary data.</text>
</comment>
<evidence type="ECO:0000256" key="1">
    <source>
        <dbReference type="ARBA" id="ARBA00010552"/>
    </source>
</evidence>
<evidence type="ECO:0000313" key="2">
    <source>
        <dbReference type="EMBL" id="MCJ2543153.1"/>
    </source>
</evidence>
<gene>
    <name evidence="2" type="ORF">JX360_09580</name>
</gene>
<dbReference type="EMBL" id="JAFIRA010000022">
    <property type="protein sequence ID" value="MCJ2543153.1"/>
    <property type="molecule type" value="Genomic_DNA"/>
</dbReference>